<evidence type="ECO:0000259" key="8">
    <source>
        <dbReference type="Pfam" id="PF08439"/>
    </source>
</evidence>
<dbReference type="InterPro" id="IPR045090">
    <property type="entry name" value="Pept_M3A_M3B"/>
</dbReference>
<dbReference type="PANTHER" id="PTHR11804">
    <property type="entry name" value="PROTEASE M3 THIMET OLIGOPEPTIDASE-RELATED"/>
    <property type="match status" value="1"/>
</dbReference>
<evidence type="ECO:0000256" key="2">
    <source>
        <dbReference type="ARBA" id="ARBA00022723"/>
    </source>
</evidence>
<protein>
    <recommendedName>
        <fullName evidence="6">Oligopeptidase F</fullName>
        <ecNumber evidence="6">3.4.24.-</ecNumber>
    </recommendedName>
</protein>
<reference evidence="9" key="1">
    <citation type="submission" date="2022-05" db="EMBL/GenBank/DDBJ databases">
        <title>Comparative Genomics of Spacecraft Associated Microbes.</title>
        <authorList>
            <person name="Tran M.T."/>
            <person name="Wright A."/>
            <person name="Seuylemezian A."/>
            <person name="Eisen J."/>
            <person name="Coil D."/>
        </authorList>
    </citation>
    <scope>NUCLEOTIDE SEQUENCE</scope>
    <source>
        <strain evidence="9">214.1.1</strain>
    </source>
</reference>
<keyword evidence="2 6" id="KW-0479">Metal-binding</keyword>
<keyword evidence="5 6" id="KW-0482">Metalloprotease</keyword>
<dbReference type="Gene3D" id="1.20.140.70">
    <property type="entry name" value="Oligopeptidase f, N-terminal domain"/>
    <property type="match status" value="1"/>
</dbReference>
<dbReference type="InterPro" id="IPR004438">
    <property type="entry name" value="Peptidase_M3B"/>
</dbReference>
<dbReference type="InterPro" id="IPR001567">
    <property type="entry name" value="Pept_M3A_M3B_dom"/>
</dbReference>
<dbReference type="RefSeq" id="WP_251222718.1">
    <property type="nucleotide sequence ID" value="NZ_JAMBOL010000004.1"/>
</dbReference>
<dbReference type="GO" id="GO:0006518">
    <property type="term" value="P:peptide metabolic process"/>
    <property type="evidence" value="ECO:0007669"/>
    <property type="project" value="TreeGrafter"/>
</dbReference>
<dbReference type="CDD" id="cd09608">
    <property type="entry name" value="M3B_PepF"/>
    <property type="match status" value="1"/>
</dbReference>
<comment type="similarity">
    <text evidence="6">Belongs to the peptidase M3B family.</text>
</comment>
<dbReference type="GO" id="GO:0004222">
    <property type="term" value="F:metalloendopeptidase activity"/>
    <property type="evidence" value="ECO:0007669"/>
    <property type="project" value="UniProtKB-UniRule"/>
</dbReference>
<dbReference type="GO" id="GO:0006508">
    <property type="term" value="P:proteolysis"/>
    <property type="evidence" value="ECO:0007669"/>
    <property type="project" value="UniProtKB-KW"/>
</dbReference>
<dbReference type="Gene3D" id="1.10.287.830">
    <property type="entry name" value="putative peptidase helix hairpin domain like"/>
    <property type="match status" value="1"/>
</dbReference>
<evidence type="ECO:0000313" key="10">
    <source>
        <dbReference type="Proteomes" id="UP001139179"/>
    </source>
</evidence>
<dbReference type="NCBIfam" id="TIGR00181">
    <property type="entry name" value="pepF"/>
    <property type="match status" value="1"/>
</dbReference>
<comment type="function">
    <text evidence="6">Has oligopeptidase activity and degrades a variety of small bioactive peptides.</text>
</comment>
<evidence type="ECO:0000256" key="3">
    <source>
        <dbReference type="ARBA" id="ARBA00022801"/>
    </source>
</evidence>
<keyword evidence="10" id="KW-1185">Reference proteome</keyword>
<feature type="domain" description="Oligopeptidase F N-terminal" evidence="8">
    <location>
        <begin position="114"/>
        <end position="182"/>
    </location>
</feature>
<dbReference type="GO" id="GO:0046872">
    <property type="term" value="F:metal ion binding"/>
    <property type="evidence" value="ECO:0007669"/>
    <property type="project" value="UniProtKB-UniRule"/>
</dbReference>
<dbReference type="Pfam" id="PF01432">
    <property type="entry name" value="Peptidase_M3"/>
    <property type="match status" value="1"/>
</dbReference>
<accession>A0A9X2INA5</accession>
<dbReference type="SUPFAM" id="SSF55486">
    <property type="entry name" value="Metalloproteases ('zincins'), catalytic domain"/>
    <property type="match status" value="1"/>
</dbReference>
<dbReference type="AlphaFoldDB" id="A0A9X2INA5"/>
<evidence type="ECO:0000256" key="5">
    <source>
        <dbReference type="ARBA" id="ARBA00023049"/>
    </source>
</evidence>
<proteinExistence type="inferred from homology"/>
<evidence type="ECO:0000256" key="1">
    <source>
        <dbReference type="ARBA" id="ARBA00022670"/>
    </source>
</evidence>
<evidence type="ECO:0000256" key="4">
    <source>
        <dbReference type="ARBA" id="ARBA00022833"/>
    </source>
</evidence>
<dbReference type="EC" id="3.4.24.-" evidence="6"/>
<comment type="cofactor">
    <cofactor evidence="6">
        <name>Zn(2+)</name>
        <dbReference type="ChEBI" id="CHEBI:29105"/>
    </cofactor>
    <text evidence="6">Binds 1 zinc ion.</text>
</comment>
<evidence type="ECO:0000256" key="6">
    <source>
        <dbReference type="RuleBase" id="RU368091"/>
    </source>
</evidence>
<sequence length="595" mass="68554">MKSYSSRKDVPEHEKWNLSDIFPTAAEWEETYKVLESKIEKLAQYNGRLADADSLHAFLVLSEEIDYDFKKVYVYAMLQADIDTRVTTSQSLLDRAKKLAVSLGAAKSFFMPFLLELKPETLKQYIAEKKELAYFEEDLYDSYRYKKHILSEEKEETLSQLGEALQVPSHTFGMINNADIVFGEVTDENGEKVPLTRGMYAKRMEDEDREKRAEAYQAYYKPYKQMKNTIASTLSAAIKNNVTISRMRHYPSALEKGLFSDEVPKEVYETLIETTKANIEPMHEYIRLRKKLLEVEQLKPYDLSVPLVPGVKEEISFDEAFDTMIDSLEPLGADYQQTLRSFKEKRYFDVRETPGKRSGAYNIGIYGVHPYVLLNHRDDLDSLFTLTHESGHAMHSWYSSRHQPQISAGYSIFVAEVASTVNEMLLIRYLLAESKEANRKKYLLNHFIDSFKGTFFTQVMFAEFEKLTHEKAEKGEPLHADAFNEMYEELYRTYNGSALECDEEVKFGWTRIPHFYRPFYVYKYATGYAAANAIAERLLQGDAATKTSYLQFLKSGSSKPPLELLKDTGVDLTKPDTIEDALAVFGDLVNQFAEL</sequence>
<feature type="domain" description="Peptidase M3A/M3B catalytic" evidence="7">
    <location>
        <begin position="204"/>
        <end position="583"/>
    </location>
</feature>
<evidence type="ECO:0000313" key="9">
    <source>
        <dbReference type="EMBL" id="MCM3713915.1"/>
    </source>
</evidence>
<dbReference type="PANTHER" id="PTHR11804:SF84">
    <property type="entry name" value="SACCHAROLYSIN"/>
    <property type="match status" value="1"/>
</dbReference>
<dbReference type="Proteomes" id="UP001139179">
    <property type="component" value="Unassembled WGS sequence"/>
</dbReference>
<dbReference type="Pfam" id="PF08439">
    <property type="entry name" value="Peptidase_M3_N"/>
    <property type="match status" value="1"/>
</dbReference>
<comment type="caution">
    <text evidence="9">The sequence shown here is derived from an EMBL/GenBank/DDBJ whole genome shotgun (WGS) entry which is preliminary data.</text>
</comment>
<name>A0A9X2INA5_9BACI</name>
<keyword evidence="3 6" id="KW-0378">Hydrolase</keyword>
<dbReference type="InterPro" id="IPR013647">
    <property type="entry name" value="OligopepF_N_dom"/>
</dbReference>
<keyword evidence="1 6" id="KW-0645">Protease</keyword>
<organism evidence="9 10">
    <name type="scientific">Halalkalibacter oceani</name>
    <dbReference type="NCBI Taxonomy" id="1653776"/>
    <lineage>
        <taxon>Bacteria</taxon>
        <taxon>Bacillati</taxon>
        <taxon>Bacillota</taxon>
        <taxon>Bacilli</taxon>
        <taxon>Bacillales</taxon>
        <taxon>Bacillaceae</taxon>
        <taxon>Halalkalibacter</taxon>
    </lineage>
</organism>
<dbReference type="EMBL" id="JAMBOL010000004">
    <property type="protein sequence ID" value="MCM3713915.1"/>
    <property type="molecule type" value="Genomic_DNA"/>
</dbReference>
<evidence type="ECO:0000259" key="7">
    <source>
        <dbReference type="Pfam" id="PF01432"/>
    </source>
</evidence>
<gene>
    <name evidence="9" type="primary">pepF</name>
    <name evidence="9" type="ORF">M3202_07440</name>
</gene>
<keyword evidence="4 6" id="KW-0862">Zinc</keyword>
<dbReference type="InterPro" id="IPR042088">
    <property type="entry name" value="OligoPept_F_C"/>
</dbReference>
<dbReference type="Gene3D" id="1.10.1370.20">
    <property type="entry name" value="Oligoendopeptidase f, C-terminal domain"/>
    <property type="match status" value="1"/>
</dbReference>